<dbReference type="InterPro" id="IPR008780">
    <property type="entry name" value="Plasmodium_Vir"/>
</dbReference>
<protein>
    <submittedName>
        <fullName evidence="1">Uncharacterized protein</fullName>
    </submittedName>
</protein>
<dbReference type="OrthoDB" id="10364303at2759"/>
<accession>A0A0J9S3F6</accession>
<name>A0A0J9S3F6_PLAVI</name>
<sequence>MMNSMDSSINITKRCDYLAYWIYNNITKSEPCDNHEQFYERLNDLKKKYDNFHNICNLKNFKIGNEEFDKKKKLYLLGEMLNLIKEEYDNISKLLNPSYKQYFEECANIYNDILTQDKCIINKNYKSELTEFKKNFVAAKSFLNEKGLSITNDLITHDESICQEQSQAVQIEEERPEAQGEGSKQVGAEVSALAGMHTQQAAYGVEQRPKTETESLQTAKENSFNVEGASVAGVGAHPSEPIVPKNVSTVGATLAGSSLFLLMIYKVIKNIYLLKFIISC</sequence>
<reference evidence="1 2" key="1">
    <citation type="submission" date="2011-08" db="EMBL/GenBank/DDBJ databases">
        <title>The Genome Sequence of Plasmodium vivax India VII.</title>
        <authorList>
            <consortium name="The Broad Institute Genome Sequencing Platform"/>
            <consortium name="The Broad Institute Genome Sequencing Center for Infectious Disease"/>
            <person name="Neafsey D."/>
            <person name="Carlton J."/>
            <person name="Barnwell J."/>
            <person name="Collins W."/>
            <person name="Escalante A."/>
            <person name="Mullikin J."/>
            <person name="Saul A."/>
            <person name="Guigo R."/>
            <person name="Camara F."/>
            <person name="Young S.K."/>
            <person name="Zeng Q."/>
            <person name="Gargeya S."/>
            <person name="Fitzgerald M."/>
            <person name="Haas B."/>
            <person name="Abouelleil A."/>
            <person name="Alvarado L."/>
            <person name="Arachchi H.M."/>
            <person name="Berlin A."/>
            <person name="Brown A."/>
            <person name="Chapman S.B."/>
            <person name="Chen Z."/>
            <person name="Dunbar C."/>
            <person name="Freedman E."/>
            <person name="Gearin G."/>
            <person name="Gellesch M."/>
            <person name="Goldberg J."/>
            <person name="Griggs A."/>
            <person name="Gujja S."/>
            <person name="Heiman D."/>
            <person name="Howarth C."/>
            <person name="Larson L."/>
            <person name="Lui A."/>
            <person name="MacDonald P.J.P."/>
            <person name="Montmayeur A."/>
            <person name="Murphy C."/>
            <person name="Neiman D."/>
            <person name="Pearson M."/>
            <person name="Priest M."/>
            <person name="Roberts A."/>
            <person name="Saif S."/>
            <person name="Shea T."/>
            <person name="Shenoy N."/>
            <person name="Sisk P."/>
            <person name="Stolte C."/>
            <person name="Sykes S."/>
            <person name="Wortman J."/>
            <person name="Nusbaum C."/>
            <person name="Birren B."/>
        </authorList>
    </citation>
    <scope>NUCLEOTIDE SEQUENCE [LARGE SCALE GENOMIC DNA]</scope>
    <source>
        <strain evidence="1 2">India VII</strain>
    </source>
</reference>
<evidence type="ECO:0000313" key="2">
    <source>
        <dbReference type="Proteomes" id="UP000053562"/>
    </source>
</evidence>
<dbReference type="Proteomes" id="UP000053562">
    <property type="component" value="Unassembled WGS sequence"/>
</dbReference>
<dbReference type="AlphaFoldDB" id="A0A0J9S3F6"/>
<organism evidence="1 2">
    <name type="scientific">Plasmodium vivax India VII</name>
    <dbReference type="NCBI Taxonomy" id="1077284"/>
    <lineage>
        <taxon>Eukaryota</taxon>
        <taxon>Sar</taxon>
        <taxon>Alveolata</taxon>
        <taxon>Apicomplexa</taxon>
        <taxon>Aconoidasida</taxon>
        <taxon>Haemosporida</taxon>
        <taxon>Plasmodiidae</taxon>
        <taxon>Plasmodium</taxon>
        <taxon>Plasmodium (Plasmodium)</taxon>
    </lineage>
</organism>
<proteinExistence type="predicted"/>
<dbReference type="EMBL" id="KQ234426">
    <property type="protein sequence ID" value="KMZ77306.1"/>
    <property type="molecule type" value="Genomic_DNA"/>
</dbReference>
<dbReference type="Pfam" id="PF05795">
    <property type="entry name" value="Plasmodium_Vir"/>
    <property type="match status" value="1"/>
</dbReference>
<gene>
    <name evidence="1" type="ORF">PVIIG_06403</name>
</gene>
<evidence type="ECO:0000313" key="1">
    <source>
        <dbReference type="EMBL" id="KMZ77306.1"/>
    </source>
</evidence>